<organism evidence="1">
    <name type="scientific">Leptotrichia mesophila</name>
    <dbReference type="NCBI Taxonomy" id="3239303"/>
    <lineage>
        <taxon>Bacteria</taxon>
        <taxon>Fusobacteriati</taxon>
        <taxon>Fusobacteriota</taxon>
        <taxon>Fusobacteriia</taxon>
        <taxon>Fusobacteriales</taxon>
        <taxon>Leptotrichiaceae</taxon>
        <taxon>Leptotrichia</taxon>
    </lineage>
</organism>
<reference evidence="1" key="1">
    <citation type="submission" date="2024-07" db="EMBL/GenBank/DDBJ databases">
        <authorList>
            <person name="Li X.-J."/>
            <person name="Wang X."/>
        </authorList>
    </citation>
    <scope>NUCLEOTIDE SEQUENCE</scope>
    <source>
        <strain evidence="1">HSP-342</strain>
    </source>
</reference>
<protein>
    <submittedName>
        <fullName evidence="1">Uncharacterized protein</fullName>
    </submittedName>
</protein>
<evidence type="ECO:0000313" key="1">
    <source>
        <dbReference type="EMBL" id="XDU65395.1"/>
    </source>
</evidence>
<accession>A0AB39VCH5</accession>
<dbReference type="KEGG" id="lmes:AB8B23_04370"/>
<gene>
    <name evidence="1" type="ORF">AB8B23_04370</name>
</gene>
<dbReference type="EMBL" id="CP165646">
    <property type="protein sequence ID" value="XDU65395.1"/>
    <property type="molecule type" value="Genomic_DNA"/>
</dbReference>
<sequence length="64" mass="7569">MNKIVIILFGILSILSYFSEAQIITCCENCYHKNSKIKNENYDWDKLGTGFNWNLDSEYKLQEK</sequence>
<dbReference type="AlphaFoldDB" id="A0AB39VCH5"/>
<dbReference type="RefSeq" id="WP_369713608.1">
    <property type="nucleotide sequence ID" value="NZ_CP165646.1"/>
</dbReference>
<proteinExistence type="predicted"/>
<name>A0AB39VCH5_9FUSO</name>